<accession>A0ABX6NAT9</accession>
<dbReference type="RefSeq" id="WP_171266250.1">
    <property type="nucleotide sequence ID" value="NZ_CP039543.1"/>
</dbReference>
<evidence type="ECO:0000313" key="14">
    <source>
        <dbReference type="EMBL" id="QJT07461.1"/>
    </source>
</evidence>
<dbReference type="InterPro" id="IPR005130">
    <property type="entry name" value="Ser_deHydtase-like_asu"/>
</dbReference>
<evidence type="ECO:0000256" key="5">
    <source>
        <dbReference type="ARBA" id="ARBA00022485"/>
    </source>
</evidence>
<dbReference type="InterPro" id="IPR005131">
    <property type="entry name" value="Ser_deHydtase_bsu"/>
</dbReference>
<dbReference type="GO" id="GO:0003941">
    <property type="term" value="F:L-serine ammonia-lyase activity"/>
    <property type="evidence" value="ECO:0007669"/>
    <property type="project" value="UniProtKB-EC"/>
</dbReference>
<keyword evidence="7 11" id="KW-0408">Iron</keyword>
<dbReference type="InterPro" id="IPR051318">
    <property type="entry name" value="Fe-S_L-Ser"/>
</dbReference>
<evidence type="ECO:0000256" key="10">
    <source>
        <dbReference type="ARBA" id="ARBA00049406"/>
    </source>
</evidence>
<organism evidence="14 15">
    <name type="scientific">Oceanidesulfovibrio marinus</name>
    <dbReference type="NCBI Taxonomy" id="370038"/>
    <lineage>
        <taxon>Bacteria</taxon>
        <taxon>Pseudomonadati</taxon>
        <taxon>Thermodesulfobacteriota</taxon>
        <taxon>Desulfovibrionia</taxon>
        <taxon>Desulfovibrionales</taxon>
        <taxon>Desulfovibrionaceae</taxon>
        <taxon>Oceanidesulfovibrio</taxon>
    </lineage>
</organism>
<evidence type="ECO:0000313" key="15">
    <source>
        <dbReference type="Proteomes" id="UP000503251"/>
    </source>
</evidence>
<proteinExistence type="inferred from homology"/>
<evidence type="ECO:0000256" key="1">
    <source>
        <dbReference type="ARBA" id="ARBA00001966"/>
    </source>
</evidence>
<keyword evidence="4 11" id="KW-0312">Gluconeogenesis</keyword>
<evidence type="ECO:0000256" key="9">
    <source>
        <dbReference type="ARBA" id="ARBA00023239"/>
    </source>
</evidence>
<keyword evidence="9 11" id="KW-0456">Lyase</keyword>
<dbReference type="NCBIfam" id="TIGR00720">
    <property type="entry name" value="sda_mono"/>
    <property type="match status" value="1"/>
</dbReference>
<comment type="cofactor">
    <cofactor evidence="1 11">
        <name>[4Fe-4S] cluster</name>
        <dbReference type="ChEBI" id="CHEBI:49883"/>
    </cofactor>
</comment>
<comment type="catalytic activity">
    <reaction evidence="10 11">
        <text>L-serine = pyruvate + NH4(+)</text>
        <dbReference type="Rhea" id="RHEA:19169"/>
        <dbReference type="ChEBI" id="CHEBI:15361"/>
        <dbReference type="ChEBI" id="CHEBI:28938"/>
        <dbReference type="ChEBI" id="CHEBI:33384"/>
        <dbReference type="EC" id="4.3.1.17"/>
    </reaction>
</comment>
<keyword evidence="5 11" id="KW-0004">4Fe-4S</keyword>
<keyword evidence="6 11" id="KW-0479">Metal-binding</keyword>
<protein>
    <recommendedName>
        <fullName evidence="11">L-serine dehydratase</fullName>
        <ecNumber evidence="11">4.3.1.17</ecNumber>
    </recommendedName>
</protein>
<dbReference type="EC" id="4.3.1.17" evidence="11"/>
<feature type="domain" description="Serine dehydratase-like alpha subunit" evidence="12">
    <location>
        <begin position="188"/>
        <end position="451"/>
    </location>
</feature>
<dbReference type="Proteomes" id="UP000503251">
    <property type="component" value="Chromosome"/>
</dbReference>
<sequence>MSPITTSLFELFTIGPGPSSSHTIGPMRAGYDFRTELASLNTSDMDGVPARVRTVLYGSLAATGEGHGTQWAVLAGLGGMRPENCPTDVLDSLPEENPEYEIPLGGAVTKTSRQDITSDTLRVLDLEHPNTLVFQLIDADGKVLHEAEYQSIGGGSIRRPDAPAPHVADVPHDYGTMRQLRALLQAGNGLTLDQIIIQNECALTGASEDGVLAGLETVLAAMEDAVHRGLAAEGELPGPLGLYRKAKAMFKRFRKTPLASAQLMLALDAYALAAAEENAAGHTVVTAPTCGSAGVLPSIAHVMKYQMKLPQDALRRGLCAAAAVGLLVRHNASVAGAEVGCQGEVGVAASMAAAMLAMGRGYTMHVVENAAESALEHHLGLTCDPVAGYVQIPCIERNAMGAVKAFNAFVIASSEVEQHHMVGFDQAVIAMAETGHDMNRKYKETALGGLAASMVNC</sequence>
<dbReference type="Gene3D" id="3.30.1330.90">
    <property type="entry name" value="D-3-phosphoglycerate dehydrogenase, domain 3"/>
    <property type="match status" value="1"/>
</dbReference>
<dbReference type="SUPFAM" id="SSF143548">
    <property type="entry name" value="Serine metabolism enzymes domain"/>
    <property type="match status" value="1"/>
</dbReference>
<evidence type="ECO:0000256" key="8">
    <source>
        <dbReference type="ARBA" id="ARBA00023014"/>
    </source>
</evidence>
<evidence type="ECO:0000256" key="4">
    <source>
        <dbReference type="ARBA" id="ARBA00022432"/>
    </source>
</evidence>
<evidence type="ECO:0000256" key="2">
    <source>
        <dbReference type="ARBA" id="ARBA00004742"/>
    </source>
</evidence>
<dbReference type="EMBL" id="CP039543">
    <property type="protein sequence ID" value="QJT07461.1"/>
    <property type="molecule type" value="Genomic_DNA"/>
</dbReference>
<dbReference type="InterPro" id="IPR004644">
    <property type="entry name" value="Fe-S_L-Ser_mono"/>
</dbReference>
<evidence type="ECO:0000256" key="11">
    <source>
        <dbReference type="RuleBase" id="RU366059"/>
    </source>
</evidence>
<evidence type="ECO:0000259" key="12">
    <source>
        <dbReference type="Pfam" id="PF03313"/>
    </source>
</evidence>
<dbReference type="PANTHER" id="PTHR30182:SF1">
    <property type="entry name" value="L-SERINE DEHYDRATASE 1"/>
    <property type="match status" value="1"/>
</dbReference>
<comment type="similarity">
    <text evidence="3 11">Belongs to the iron-sulfur dependent L-serine dehydratase family.</text>
</comment>
<evidence type="ECO:0000256" key="3">
    <source>
        <dbReference type="ARBA" id="ARBA00008636"/>
    </source>
</evidence>
<dbReference type="Pfam" id="PF03315">
    <property type="entry name" value="SDH_beta"/>
    <property type="match status" value="1"/>
</dbReference>
<gene>
    <name evidence="14" type="ORF">E8L03_00365</name>
</gene>
<name>A0ABX6NAT9_9BACT</name>
<keyword evidence="8 11" id="KW-0411">Iron-sulfur</keyword>
<keyword evidence="15" id="KW-1185">Reference proteome</keyword>
<evidence type="ECO:0000256" key="6">
    <source>
        <dbReference type="ARBA" id="ARBA00022723"/>
    </source>
</evidence>
<dbReference type="PANTHER" id="PTHR30182">
    <property type="entry name" value="L-SERINE DEHYDRATASE"/>
    <property type="match status" value="1"/>
</dbReference>
<dbReference type="InterPro" id="IPR029009">
    <property type="entry name" value="ASB_dom_sf"/>
</dbReference>
<reference evidence="14 15" key="1">
    <citation type="submission" date="2019-04" db="EMBL/GenBank/DDBJ databases">
        <title>Isolation and culture of sulfate reducing bacteria from the cold seep of the South China Sea.</title>
        <authorList>
            <person name="Sun C."/>
            <person name="Liu R."/>
        </authorList>
    </citation>
    <scope>NUCLEOTIDE SEQUENCE [LARGE SCALE GENOMIC DNA]</scope>
    <source>
        <strain evidence="14 15">CS1</strain>
    </source>
</reference>
<evidence type="ECO:0000259" key="13">
    <source>
        <dbReference type="Pfam" id="PF03315"/>
    </source>
</evidence>
<feature type="domain" description="Serine dehydratase beta chain" evidence="13">
    <location>
        <begin position="7"/>
        <end position="159"/>
    </location>
</feature>
<evidence type="ECO:0000256" key="7">
    <source>
        <dbReference type="ARBA" id="ARBA00023004"/>
    </source>
</evidence>
<dbReference type="Pfam" id="PF03313">
    <property type="entry name" value="SDH_alpha"/>
    <property type="match status" value="1"/>
</dbReference>
<comment type="pathway">
    <text evidence="2">Carbohydrate biosynthesis; gluconeogenesis.</text>
</comment>